<keyword evidence="12" id="KW-1185">Reference proteome</keyword>
<dbReference type="GO" id="GO:0005886">
    <property type="term" value="C:plasma membrane"/>
    <property type="evidence" value="ECO:0007669"/>
    <property type="project" value="TreeGrafter"/>
</dbReference>
<dbReference type="Pfam" id="PF00211">
    <property type="entry name" value="Guanylate_cyc"/>
    <property type="match status" value="1"/>
</dbReference>
<evidence type="ECO:0000256" key="5">
    <source>
        <dbReference type="ARBA" id="ARBA00023136"/>
    </source>
</evidence>
<dbReference type="GO" id="GO:0035556">
    <property type="term" value="P:intracellular signal transduction"/>
    <property type="evidence" value="ECO:0007669"/>
    <property type="project" value="InterPro"/>
</dbReference>
<dbReference type="InterPro" id="IPR001054">
    <property type="entry name" value="A/G_cyclase"/>
</dbReference>
<evidence type="ECO:0000256" key="8">
    <source>
        <dbReference type="SAM" id="Phobius"/>
    </source>
</evidence>
<keyword evidence="4 8" id="KW-1133">Transmembrane helix</keyword>
<comment type="subcellular location">
    <subcellularLocation>
        <location evidence="1">Membrane</location>
    </subcellularLocation>
</comment>
<comment type="caution">
    <text evidence="11">The sequence shown here is derived from an EMBL/GenBank/DDBJ whole genome shotgun (WGS) entry which is preliminary data.</text>
</comment>
<dbReference type="PROSITE" id="PS50125">
    <property type="entry name" value="GUANYLATE_CYCLASE_2"/>
    <property type="match status" value="1"/>
</dbReference>
<dbReference type="PANTHER" id="PTHR11920">
    <property type="entry name" value="GUANYLYL CYCLASE"/>
    <property type="match status" value="1"/>
</dbReference>
<feature type="transmembrane region" description="Helical" evidence="8">
    <location>
        <begin position="72"/>
        <end position="93"/>
    </location>
</feature>
<dbReference type="Gene3D" id="1.10.1300.10">
    <property type="entry name" value="3'5'-cyclic nucleotide phosphodiesterase, catalytic domain"/>
    <property type="match status" value="1"/>
</dbReference>
<keyword evidence="2 8" id="KW-0812">Transmembrane</keyword>
<dbReference type="CDD" id="cd07302">
    <property type="entry name" value="CHD"/>
    <property type="match status" value="1"/>
</dbReference>
<dbReference type="GO" id="GO:0000166">
    <property type="term" value="F:nucleotide binding"/>
    <property type="evidence" value="ECO:0007669"/>
    <property type="project" value="UniProtKB-KW"/>
</dbReference>
<dbReference type="InterPro" id="IPR003607">
    <property type="entry name" value="HD/PDEase_dom"/>
</dbReference>
<keyword evidence="11" id="KW-0675">Receptor</keyword>
<dbReference type="Proteomes" id="UP001153069">
    <property type="component" value="Unassembled WGS sequence"/>
</dbReference>
<dbReference type="OrthoDB" id="342865at2759"/>
<evidence type="ECO:0000256" key="1">
    <source>
        <dbReference type="ARBA" id="ARBA00004370"/>
    </source>
</evidence>
<protein>
    <submittedName>
        <fullName evidence="11">Receptor-type guanylate cyclase gcy</fullName>
    </submittedName>
</protein>
<reference evidence="11" key="1">
    <citation type="submission" date="2020-06" db="EMBL/GenBank/DDBJ databases">
        <authorList>
            <consortium name="Plant Systems Biology data submission"/>
        </authorList>
    </citation>
    <scope>NUCLEOTIDE SEQUENCE</scope>
    <source>
        <strain evidence="11">D6</strain>
    </source>
</reference>
<dbReference type="InterPro" id="IPR002073">
    <property type="entry name" value="PDEase_catalytic_dom"/>
</dbReference>
<name>A0A9N8EJG5_9STRA</name>
<dbReference type="GO" id="GO:0007168">
    <property type="term" value="P:receptor guanylyl cyclase signaling pathway"/>
    <property type="evidence" value="ECO:0007669"/>
    <property type="project" value="TreeGrafter"/>
</dbReference>
<dbReference type="GO" id="GO:0004383">
    <property type="term" value="F:guanylate cyclase activity"/>
    <property type="evidence" value="ECO:0007669"/>
    <property type="project" value="TreeGrafter"/>
</dbReference>
<dbReference type="InterPro" id="IPR029787">
    <property type="entry name" value="Nucleotide_cyclase"/>
</dbReference>
<dbReference type="SMART" id="SM00471">
    <property type="entry name" value="HDc"/>
    <property type="match status" value="1"/>
</dbReference>
<accession>A0A9N8EJG5</accession>
<gene>
    <name evidence="11" type="ORF">SEMRO_1242_G255510.1</name>
</gene>
<dbReference type="SUPFAM" id="SSF55073">
    <property type="entry name" value="Nucleotide cyclase"/>
    <property type="match status" value="1"/>
</dbReference>
<feature type="compositionally biased region" description="Basic and acidic residues" evidence="7">
    <location>
        <begin position="14"/>
        <end position="28"/>
    </location>
</feature>
<dbReference type="InterPro" id="IPR050401">
    <property type="entry name" value="Cyclic_nucleotide_synthase"/>
</dbReference>
<dbReference type="Gene3D" id="3.30.70.1230">
    <property type="entry name" value="Nucleotide cyclase"/>
    <property type="match status" value="1"/>
</dbReference>
<evidence type="ECO:0000256" key="3">
    <source>
        <dbReference type="ARBA" id="ARBA00022741"/>
    </source>
</evidence>
<evidence type="ECO:0000256" key="2">
    <source>
        <dbReference type="ARBA" id="ARBA00022692"/>
    </source>
</evidence>
<dbReference type="AlphaFoldDB" id="A0A9N8EJG5"/>
<evidence type="ECO:0000313" key="11">
    <source>
        <dbReference type="EMBL" id="CAB9521868.1"/>
    </source>
</evidence>
<evidence type="ECO:0000259" key="9">
    <source>
        <dbReference type="PROSITE" id="PS50125"/>
    </source>
</evidence>
<keyword evidence="6" id="KW-0456">Lyase</keyword>
<feature type="transmembrane region" description="Helical" evidence="8">
    <location>
        <begin position="418"/>
        <end position="438"/>
    </location>
</feature>
<evidence type="ECO:0000313" key="12">
    <source>
        <dbReference type="Proteomes" id="UP001153069"/>
    </source>
</evidence>
<dbReference type="PANTHER" id="PTHR11920:SF335">
    <property type="entry name" value="GUANYLATE CYCLASE"/>
    <property type="match status" value="1"/>
</dbReference>
<dbReference type="SUPFAM" id="SSF109604">
    <property type="entry name" value="HD-domain/PDEase-like"/>
    <property type="match status" value="1"/>
</dbReference>
<keyword evidence="3" id="KW-0547">Nucleotide-binding</keyword>
<evidence type="ECO:0000259" key="10">
    <source>
        <dbReference type="PROSITE" id="PS51845"/>
    </source>
</evidence>
<dbReference type="GO" id="GO:0001653">
    <property type="term" value="F:peptide receptor activity"/>
    <property type="evidence" value="ECO:0007669"/>
    <property type="project" value="TreeGrafter"/>
</dbReference>
<evidence type="ECO:0000256" key="7">
    <source>
        <dbReference type="SAM" id="MobiDB-lite"/>
    </source>
</evidence>
<feature type="domain" description="PDEase" evidence="10">
    <location>
        <begin position="750"/>
        <end position="1048"/>
    </location>
</feature>
<evidence type="ECO:0000256" key="4">
    <source>
        <dbReference type="ARBA" id="ARBA00022989"/>
    </source>
</evidence>
<keyword evidence="5 8" id="KW-0472">Membrane</keyword>
<proteinExistence type="predicted"/>
<dbReference type="GO" id="GO:0004016">
    <property type="term" value="F:adenylate cyclase activity"/>
    <property type="evidence" value="ECO:0007669"/>
    <property type="project" value="TreeGrafter"/>
</dbReference>
<dbReference type="GO" id="GO:0004114">
    <property type="term" value="F:3',5'-cyclic-nucleotide phosphodiesterase activity"/>
    <property type="evidence" value="ECO:0007669"/>
    <property type="project" value="InterPro"/>
</dbReference>
<feature type="domain" description="Guanylate cyclase" evidence="9">
    <location>
        <begin position="519"/>
        <end position="653"/>
    </location>
</feature>
<dbReference type="PROSITE" id="PS51845">
    <property type="entry name" value="PDEASE_I_2"/>
    <property type="match status" value="1"/>
</dbReference>
<dbReference type="InterPro" id="IPR036971">
    <property type="entry name" value="PDEase_catalytic_dom_sf"/>
</dbReference>
<dbReference type="SMART" id="SM00044">
    <property type="entry name" value="CYCc"/>
    <property type="match status" value="1"/>
</dbReference>
<dbReference type="EMBL" id="CAICTM010001240">
    <property type="protein sequence ID" value="CAB9521868.1"/>
    <property type="molecule type" value="Genomic_DNA"/>
</dbReference>
<evidence type="ECO:0000256" key="6">
    <source>
        <dbReference type="ARBA" id="ARBA00023239"/>
    </source>
</evidence>
<sequence>MANKSTEKSMGASIEHRRSSVGSDKEFLSDTMSSGWGSDAGSTHGGGDEERADYAAPVVAAKEEKLVLYSKIAVVLVLLAAVAGMAAGVYQLVSSQEKQEFEARFENWASEVIAISGDHVSTTFETIEQFALTVSSHARSMNEVWPNVTVDDFPLKASRLNRLTGHHAVTLLTLVSQENKLGWEAYARERAHDLVQEDLEFYGHANETWGADNLTIYEEIMVRNGSGGVLLPVGNNDTGNTLPHWQKSPVDPKRADAFPFVSVLGNSRIRSGFETSNVTGIASIAFFFGRNVGFQSQVIQPIFDQVTHGKMVGALWSLGEWGLYFQNLVNVPATLFVVVESSCGFVSTFALEGLEAELLGLEDMHDPAYDDMVVTGELFTPVYDRTKPMPEDVCVDDLVLKIYPSSSLESTFVTYTPLMYAGAVVLIFAITSLIFVLYDQMVRRRQVKVMQRLIREDKIVSSLFPSQIRARMYQDHSGSNDDDARSLVSKRHVEMFNEDLENPETFKSAPLADLFVNTTIMFADIAGFTAWSSAKDPILVFMLLETIYSAFDKLANRYGVFKVETVGDCYVAAAGVPDPRNDHPVIMARFARACMMKMKTVTQKLEVTLGPDTGDLSLRVGLHSGQCTAGVLRGDKARYQIFGDTVNTASRIETSSIPGKIHISDFTAELLKKAGKGKWLVPRAEKIPLAGKGDMQTFWLLVNKYQNRESAKKPMGEAMMAIDEASEGDASLREMEEQETSGDTMTKMERLVEWNTDVLCQLLRQILACRTAAPVSAEKLEKTIGKGQTVLEEFQAIVTLPKYSREEMAKRKGLKEVDIAPVVVDQLRDFITKVAGMYRTNSFHNFEHASHVVASVRKLLTRIVASNSGGEGLGVDAGHSFGITADPLTQFAVVFSAVIHDADHPGIPNTQMIKEGNPLASMYKEKSVAEQNSVDLCWDLLMKPEYKDLRKAIYGNPEQLQRFRQLVVNTVMATDIVDKELQALRKNRWNEAFSEKALGDKSDRDLEVDRKATIVIEHLIQASDVSHTMQHWKIYLQWNERFFSELYRAYKEGRAAQDPSIAWYKGEIGFFDFYIIPLAKKLENCGVFGVSSHEYLNYAQANRDEWVRKGEDVVAGYLEKYAESTKEEMGLADVFADEAENPLEIEV</sequence>
<feature type="region of interest" description="Disordered" evidence="7">
    <location>
        <begin position="1"/>
        <end position="50"/>
    </location>
</feature>
<organism evidence="11 12">
    <name type="scientific">Seminavis robusta</name>
    <dbReference type="NCBI Taxonomy" id="568900"/>
    <lineage>
        <taxon>Eukaryota</taxon>
        <taxon>Sar</taxon>
        <taxon>Stramenopiles</taxon>
        <taxon>Ochrophyta</taxon>
        <taxon>Bacillariophyta</taxon>
        <taxon>Bacillariophyceae</taxon>
        <taxon>Bacillariophycidae</taxon>
        <taxon>Naviculales</taxon>
        <taxon>Naviculaceae</taxon>
        <taxon>Seminavis</taxon>
    </lineage>
</organism>
<dbReference type="Pfam" id="PF00233">
    <property type="entry name" value="PDEase_I"/>
    <property type="match status" value="1"/>
</dbReference>